<organism evidence="2 3">
    <name type="scientific">Aureibacter tunicatorum</name>
    <dbReference type="NCBI Taxonomy" id="866807"/>
    <lineage>
        <taxon>Bacteria</taxon>
        <taxon>Pseudomonadati</taxon>
        <taxon>Bacteroidota</taxon>
        <taxon>Cytophagia</taxon>
        <taxon>Cytophagales</taxon>
        <taxon>Persicobacteraceae</taxon>
        <taxon>Aureibacter</taxon>
    </lineage>
</organism>
<name>A0AAE4BU23_9BACT</name>
<proteinExistence type="predicted"/>
<sequence>MPLRKKDKKEEKKRSRSFSSLNTIGTGASIMPPASDSRRPSHFLQTPSMGIKGNSTGDLSFEENYTDFDDDTEKLLPDAPIKRHSSMLHLAPDSDLTTLRASKSTEHLPQSSASRLPFKAQMEKFISRISPKFSRKIQGTDHEASTGLLSHASPIAKDTIGAEVVNRRSSLYFLKEPPVSFAFESEYQAAPSRFPQLQSTDSSSEDEDSYDSDITTPLLNQHFRELEGQGYSFRDNLEYLLPGHTPNDPELQAQLWDLKAHMDSNPSTYQEAVNASHTSYDDPDLERTRILFDRITGMTPSVTATPEMMAPSPFNPANLLTYLRSLYKLARKAQKLTSIAKTKRRDYISDSVHVIMGLKEITAKLIDISKKLANTSGGQATSQASSSTPLIGLGLNIAYLAFHSYKLSEAVEFFHSMDKQKSGMKEIMMEDQDFDELFDEGRTNPLVLEQMAFKPELSPTDLDTASSLSSPELFQSHTHTQANARAYWTVREMKYLNKKRVERMSGIVAEDSINIIGSLLDLGGPSAVAGQLIHGGVIVEQKFKPWYRKKKQKLRNMGFGDQEKTSAKKIEHRQRLIGEIFNLISNIDSPLAETDFEKIKELLLATGIKLKDFSYYKSDPRRLARKIFTELGERE</sequence>
<feature type="region of interest" description="Disordered" evidence="1">
    <location>
        <begin position="192"/>
        <end position="214"/>
    </location>
</feature>
<keyword evidence="3" id="KW-1185">Reference proteome</keyword>
<dbReference type="AlphaFoldDB" id="A0AAE4BU23"/>
<reference evidence="2" key="1">
    <citation type="submission" date="2023-07" db="EMBL/GenBank/DDBJ databases">
        <title>Genomic Encyclopedia of Type Strains, Phase IV (KMG-IV): sequencing the most valuable type-strain genomes for metagenomic binning, comparative biology and taxonomic classification.</title>
        <authorList>
            <person name="Goeker M."/>
        </authorList>
    </citation>
    <scope>NUCLEOTIDE SEQUENCE</scope>
    <source>
        <strain evidence="2">DSM 26174</strain>
    </source>
</reference>
<accession>A0AAE4BU23</accession>
<evidence type="ECO:0000256" key="1">
    <source>
        <dbReference type="SAM" id="MobiDB-lite"/>
    </source>
</evidence>
<dbReference type="RefSeq" id="WP_309940593.1">
    <property type="nucleotide sequence ID" value="NZ_AP025306.1"/>
</dbReference>
<dbReference type="EMBL" id="JAVDQD010000005">
    <property type="protein sequence ID" value="MDR6240565.1"/>
    <property type="molecule type" value="Genomic_DNA"/>
</dbReference>
<feature type="region of interest" description="Disordered" evidence="1">
    <location>
        <begin position="1"/>
        <end position="64"/>
    </location>
</feature>
<protein>
    <submittedName>
        <fullName evidence="2">Uncharacterized protein</fullName>
    </submittedName>
</protein>
<gene>
    <name evidence="2" type="ORF">HNQ88_003641</name>
</gene>
<feature type="compositionally biased region" description="Polar residues" evidence="1">
    <location>
        <begin position="43"/>
        <end position="58"/>
    </location>
</feature>
<evidence type="ECO:0000313" key="2">
    <source>
        <dbReference type="EMBL" id="MDR6240565.1"/>
    </source>
</evidence>
<evidence type="ECO:0000313" key="3">
    <source>
        <dbReference type="Proteomes" id="UP001185092"/>
    </source>
</evidence>
<comment type="caution">
    <text evidence="2">The sequence shown here is derived from an EMBL/GenBank/DDBJ whole genome shotgun (WGS) entry which is preliminary data.</text>
</comment>
<dbReference type="Proteomes" id="UP001185092">
    <property type="component" value="Unassembled WGS sequence"/>
</dbReference>